<feature type="compositionally biased region" description="Polar residues" evidence="1">
    <location>
        <begin position="42"/>
        <end position="56"/>
    </location>
</feature>
<sequence length="73" mass="8317">MQQLSSGSCSPARNASQESEEFAVDEPVLPQKRPHLEVSCSPARTTSEMLPSKNTTRGSYRLKCCRRFFWMFC</sequence>
<comment type="caution">
    <text evidence="2">The sequence shown here is derived from an EMBL/GenBank/DDBJ whole genome shotgun (WGS) entry which is preliminary data.</text>
</comment>
<accession>A0A9Q1E853</accession>
<reference evidence="2" key="1">
    <citation type="journal article" date="2023" name="Science">
        <title>Genome structures resolve the early diversification of teleost fishes.</title>
        <authorList>
            <person name="Parey E."/>
            <person name="Louis A."/>
            <person name="Montfort J."/>
            <person name="Bouchez O."/>
            <person name="Roques C."/>
            <person name="Iampietro C."/>
            <person name="Lluch J."/>
            <person name="Castinel A."/>
            <person name="Donnadieu C."/>
            <person name="Desvignes T."/>
            <person name="Floi Bucao C."/>
            <person name="Jouanno E."/>
            <person name="Wen M."/>
            <person name="Mejri S."/>
            <person name="Dirks R."/>
            <person name="Jansen H."/>
            <person name="Henkel C."/>
            <person name="Chen W.J."/>
            <person name="Zahm M."/>
            <person name="Cabau C."/>
            <person name="Klopp C."/>
            <person name="Thompson A.W."/>
            <person name="Robinson-Rechavi M."/>
            <person name="Braasch I."/>
            <person name="Lecointre G."/>
            <person name="Bobe J."/>
            <person name="Postlethwait J.H."/>
            <person name="Berthelot C."/>
            <person name="Roest Crollius H."/>
            <person name="Guiguen Y."/>
        </authorList>
    </citation>
    <scope>NUCLEOTIDE SEQUENCE</scope>
    <source>
        <strain evidence="2">WJC10195</strain>
    </source>
</reference>
<dbReference type="AlphaFoldDB" id="A0A9Q1E853"/>
<protein>
    <submittedName>
        <fullName evidence="2">Uncharacterized protein</fullName>
    </submittedName>
</protein>
<feature type="compositionally biased region" description="Polar residues" evidence="1">
    <location>
        <begin position="1"/>
        <end position="17"/>
    </location>
</feature>
<gene>
    <name evidence="2" type="ORF">SKAU_G00412980</name>
</gene>
<evidence type="ECO:0000256" key="1">
    <source>
        <dbReference type="SAM" id="MobiDB-lite"/>
    </source>
</evidence>
<proteinExistence type="predicted"/>
<dbReference type="EMBL" id="JAINUF010000022">
    <property type="protein sequence ID" value="KAJ8333979.1"/>
    <property type="molecule type" value="Genomic_DNA"/>
</dbReference>
<evidence type="ECO:0000313" key="2">
    <source>
        <dbReference type="EMBL" id="KAJ8333979.1"/>
    </source>
</evidence>
<organism evidence="2 3">
    <name type="scientific">Synaphobranchus kaupii</name>
    <name type="common">Kaup's arrowtooth eel</name>
    <dbReference type="NCBI Taxonomy" id="118154"/>
    <lineage>
        <taxon>Eukaryota</taxon>
        <taxon>Metazoa</taxon>
        <taxon>Chordata</taxon>
        <taxon>Craniata</taxon>
        <taxon>Vertebrata</taxon>
        <taxon>Euteleostomi</taxon>
        <taxon>Actinopterygii</taxon>
        <taxon>Neopterygii</taxon>
        <taxon>Teleostei</taxon>
        <taxon>Anguilliformes</taxon>
        <taxon>Synaphobranchidae</taxon>
        <taxon>Synaphobranchus</taxon>
    </lineage>
</organism>
<feature type="region of interest" description="Disordered" evidence="1">
    <location>
        <begin position="1"/>
        <end position="56"/>
    </location>
</feature>
<keyword evidence="3" id="KW-1185">Reference proteome</keyword>
<name>A0A9Q1E853_SYNKA</name>
<evidence type="ECO:0000313" key="3">
    <source>
        <dbReference type="Proteomes" id="UP001152622"/>
    </source>
</evidence>
<dbReference type="Proteomes" id="UP001152622">
    <property type="component" value="Chromosome 22"/>
</dbReference>